<reference evidence="2 3" key="1">
    <citation type="submission" date="2011-10" db="EMBL/GenBank/DDBJ databases">
        <title>The Genome Sequence of Lachnospiraceae bacterium ACC2.</title>
        <authorList>
            <consortium name="The Broad Institute Genome Sequencing Platform"/>
            <person name="Earl A."/>
            <person name="Ward D."/>
            <person name="Feldgarden M."/>
            <person name="Gevers D."/>
            <person name="Sizova M."/>
            <person name="Hazen A."/>
            <person name="Epstein S."/>
            <person name="Young S.K."/>
            <person name="Zeng Q."/>
            <person name="Gargeya S."/>
            <person name="Fitzgerald M."/>
            <person name="Haas B."/>
            <person name="Abouelleil A."/>
            <person name="Alvarado L."/>
            <person name="Arachchi H.M."/>
            <person name="Berlin A."/>
            <person name="Brown A."/>
            <person name="Chapman S.B."/>
            <person name="Chen Z."/>
            <person name="Dunbar C."/>
            <person name="Freedman E."/>
            <person name="Gearin G."/>
            <person name="Goldberg J."/>
            <person name="Griggs A."/>
            <person name="Gujja S."/>
            <person name="Heiman D."/>
            <person name="Howarth C."/>
            <person name="Larson L."/>
            <person name="Lui A."/>
            <person name="MacDonald P.J.P."/>
            <person name="Montmayeur A."/>
            <person name="Murphy C."/>
            <person name="Neiman D."/>
            <person name="Pearson M."/>
            <person name="Priest M."/>
            <person name="Roberts A."/>
            <person name="Saif S."/>
            <person name="Shea T."/>
            <person name="Shenoy N."/>
            <person name="Sisk P."/>
            <person name="Stolte C."/>
            <person name="Sykes S."/>
            <person name="Wortman J."/>
            <person name="Nusbaum C."/>
            <person name="Birren B."/>
        </authorList>
    </citation>
    <scope>NUCLEOTIDE SEQUENCE [LARGE SCALE GENOMIC DNA]</scope>
    <source>
        <strain evidence="2 3">ACC2</strain>
    </source>
</reference>
<proteinExistence type="predicted"/>
<evidence type="ECO:0000313" key="2">
    <source>
        <dbReference type="EMBL" id="EHO16041.1"/>
    </source>
</evidence>
<feature type="compositionally biased region" description="Basic residues" evidence="1">
    <location>
        <begin position="1"/>
        <end position="15"/>
    </location>
</feature>
<comment type="caution">
    <text evidence="2">The sequence shown here is derived from an EMBL/GenBank/DDBJ whole genome shotgun (WGS) entry which is preliminary data.</text>
</comment>
<sequence length="57" mass="6706">MQQEHKKSHRWKRRLLPSQKKPDTALTGYMQGKYAVYGDTLTPKGRESPMSFVLRNQ</sequence>
<name>A0AA36Y3Z2_9FIRM</name>
<evidence type="ECO:0000256" key="1">
    <source>
        <dbReference type="SAM" id="MobiDB-lite"/>
    </source>
</evidence>
<protein>
    <submittedName>
        <fullName evidence="2">Uncharacterized protein</fullName>
    </submittedName>
</protein>
<keyword evidence="3" id="KW-1185">Reference proteome</keyword>
<dbReference type="Proteomes" id="UP000018466">
    <property type="component" value="Unassembled WGS sequence"/>
</dbReference>
<accession>A0AA36Y3Z2</accession>
<feature type="region of interest" description="Disordered" evidence="1">
    <location>
        <begin position="1"/>
        <end position="27"/>
    </location>
</feature>
<gene>
    <name evidence="2" type="ORF">HMPREF9623_01587</name>
</gene>
<dbReference type="EMBL" id="AGEL01000013">
    <property type="protein sequence ID" value="EHO16041.1"/>
    <property type="molecule type" value="Genomic_DNA"/>
</dbReference>
<organism evidence="2 3">
    <name type="scientific">Stomatobaculum longum</name>
    <dbReference type="NCBI Taxonomy" id="796942"/>
    <lineage>
        <taxon>Bacteria</taxon>
        <taxon>Bacillati</taxon>
        <taxon>Bacillota</taxon>
        <taxon>Clostridia</taxon>
        <taxon>Lachnospirales</taxon>
        <taxon>Lachnospiraceae</taxon>
        <taxon>Stomatobaculum</taxon>
    </lineage>
</organism>
<evidence type="ECO:0000313" key="3">
    <source>
        <dbReference type="Proteomes" id="UP000018466"/>
    </source>
</evidence>
<dbReference type="AlphaFoldDB" id="A0AA36Y3Z2"/>